<dbReference type="SUPFAM" id="SSF51161">
    <property type="entry name" value="Trimeric LpxA-like enzymes"/>
    <property type="match status" value="1"/>
</dbReference>
<dbReference type="InterPro" id="IPR011004">
    <property type="entry name" value="Trimer_LpxA-like_sf"/>
</dbReference>
<keyword evidence="2" id="KW-1185">Reference proteome</keyword>
<dbReference type="Proteomes" id="UP000234744">
    <property type="component" value="Unassembled WGS sequence"/>
</dbReference>
<dbReference type="Gene3D" id="2.160.10.10">
    <property type="entry name" value="Hexapeptide repeat proteins"/>
    <property type="match status" value="1"/>
</dbReference>
<accession>A0ABX4TTD1</accession>
<dbReference type="EMBL" id="PJCJ01000048">
    <property type="protein sequence ID" value="PLV06358.1"/>
    <property type="molecule type" value="Genomic_DNA"/>
</dbReference>
<reference evidence="1 2" key="1">
    <citation type="submission" date="2017-12" db="EMBL/GenBank/DDBJ databases">
        <title>Detection of the carbapenemase gene blaVIM-5 in members of the Pseudomonas putida group isolated from polluted Nigerian wetlands.</title>
        <authorList>
            <person name="Adelowo O."/>
            <person name="Vollmers J."/>
            <person name="Maeusezahl I."/>
            <person name="Kaster A.-K."/>
            <person name="Mueller J.A."/>
        </authorList>
    </citation>
    <scope>NUCLEOTIDE SEQUENCE [LARGE SCALE GENOMIC DNA]</scope>
    <source>
        <strain evidence="1 2">MR69</strain>
    </source>
</reference>
<protein>
    <submittedName>
        <fullName evidence="1">dTDP-6-deoxy-3,4-keto-hexulose isomerase</fullName>
    </submittedName>
</protein>
<keyword evidence="1" id="KW-0413">Isomerase</keyword>
<evidence type="ECO:0000313" key="2">
    <source>
        <dbReference type="Proteomes" id="UP000234744"/>
    </source>
</evidence>
<organism evidence="1 2">
    <name type="scientific">Pseudomonas plecoglossicida</name>
    <dbReference type="NCBI Taxonomy" id="70775"/>
    <lineage>
        <taxon>Bacteria</taxon>
        <taxon>Pseudomonadati</taxon>
        <taxon>Pseudomonadota</taxon>
        <taxon>Gammaproteobacteria</taxon>
        <taxon>Pseudomonadales</taxon>
        <taxon>Pseudomonadaceae</taxon>
        <taxon>Pseudomonas</taxon>
    </lineage>
</organism>
<name>A0ABX4TTD1_PSEDL</name>
<sequence>MPSIHQLADVKSDPIGEGIQDWKFAAIKKDEQVGHNCNICAYPLIKGNVVPGDNVTVKPGVYLWDDIPIADDVFIGPQITFTNDAMPHPNIYPSSSTVSPWHVTLVSSVPMPPCGQKLVLAEYAMVNASVVATKDVLPYAVAAGSPVKIIRVIDRND</sequence>
<proteinExistence type="predicted"/>
<dbReference type="GO" id="GO:0016853">
    <property type="term" value="F:isomerase activity"/>
    <property type="evidence" value="ECO:0007669"/>
    <property type="project" value="UniProtKB-KW"/>
</dbReference>
<comment type="caution">
    <text evidence="1">The sequence shown here is derived from an EMBL/GenBank/DDBJ whole genome shotgun (WGS) entry which is preliminary data.</text>
</comment>
<gene>
    <name evidence="1" type="ORF">CXG47_28080</name>
</gene>
<evidence type="ECO:0000313" key="1">
    <source>
        <dbReference type="EMBL" id="PLV06358.1"/>
    </source>
</evidence>